<dbReference type="AlphaFoldDB" id="A0A931J475"/>
<evidence type="ECO:0000313" key="3">
    <source>
        <dbReference type="Proteomes" id="UP000613266"/>
    </source>
</evidence>
<feature type="transmembrane region" description="Helical" evidence="1">
    <location>
        <begin position="89"/>
        <end position="108"/>
    </location>
</feature>
<name>A0A931J475_9BURK</name>
<accession>A0A931J475</accession>
<gene>
    <name evidence="2" type="ORF">I7X39_11200</name>
</gene>
<evidence type="ECO:0000313" key="2">
    <source>
        <dbReference type="EMBL" id="MBH9577468.1"/>
    </source>
</evidence>
<dbReference type="Proteomes" id="UP000613266">
    <property type="component" value="Unassembled WGS sequence"/>
</dbReference>
<dbReference type="EMBL" id="JAEDAK010000006">
    <property type="protein sequence ID" value="MBH9577468.1"/>
    <property type="molecule type" value="Genomic_DNA"/>
</dbReference>
<proteinExistence type="predicted"/>
<dbReference type="RefSeq" id="WP_198111234.1">
    <property type="nucleotide sequence ID" value="NZ_JAEDAK010000006.1"/>
</dbReference>
<keyword evidence="1" id="KW-1133">Transmembrane helix</keyword>
<evidence type="ECO:0000256" key="1">
    <source>
        <dbReference type="SAM" id="Phobius"/>
    </source>
</evidence>
<organism evidence="2 3">
    <name type="scientific">Inhella proteolytica</name>
    <dbReference type="NCBI Taxonomy" id="2795029"/>
    <lineage>
        <taxon>Bacteria</taxon>
        <taxon>Pseudomonadati</taxon>
        <taxon>Pseudomonadota</taxon>
        <taxon>Betaproteobacteria</taxon>
        <taxon>Burkholderiales</taxon>
        <taxon>Sphaerotilaceae</taxon>
        <taxon>Inhella</taxon>
    </lineage>
</organism>
<keyword evidence="3" id="KW-1185">Reference proteome</keyword>
<reference evidence="2" key="1">
    <citation type="submission" date="2020-12" db="EMBL/GenBank/DDBJ databases">
        <title>The genome sequence of Inhella sp. 1Y17.</title>
        <authorList>
            <person name="Liu Y."/>
        </authorList>
    </citation>
    <scope>NUCLEOTIDE SEQUENCE</scope>
    <source>
        <strain evidence="2">1Y17</strain>
    </source>
</reference>
<feature type="transmembrane region" description="Helical" evidence="1">
    <location>
        <begin position="47"/>
        <end position="77"/>
    </location>
</feature>
<protein>
    <submittedName>
        <fullName evidence="2">Uncharacterized protein</fullName>
    </submittedName>
</protein>
<comment type="caution">
    <text evidence="2">The sequence shown here is derived from an EMBL/GenBank/DDBJ whole genome shotgun (WGS) entry which is preliminary data.</text>
</comment>
<keyword evidence="1" id="KW-0812">Transmembrane</keyword>
<feature type="transmembrane region" description="Helical" evidence="1">
    <location>
        <begin position="114"/>
        <end position="131"/>
    </location>
</feature>
<sequence>MKSAFRALLGLLAGMMVAVAVIATIEAVGHKIWPLPPSSGNSKDPAVVAALLAAAPLGALVSVVLAWWAGAAGGAWIGYRFAGEPHARAVGLGVAGVIWLATAANLLLISHPAWMMAGGLLGVPLAGWLAVQGAQARQKRQS</sequence>
<keyword evidence="1" id="KW-0472">Membrane</keyword>